<dbReference type="HOGENOM" id="CLU_2594998_0_0_1"/>
<dbReference type="Proteomes" id="UP000006643">
    <property type="component" value="Unassembled WGS sequence"/>
</dbReference>
<sequence length="80" mass="8703">MSSRGEVERASVECLQHGVLLPTTVVSKPEESDARPEVETSAADIPAAPFKPFEECGVCQEKNVERQSERNGTVLSQKTT</sequence>
<dbReference type="GeneID" id="9478762"/>
<evidence type="ECO:0000313" key="3">
    <source>
        <dbReference type="Proteomes" id="UP000006643"/>
    </source>
</evidence>
<gene>
    <name evidence="2" type="ORF">PITG_04855</name>
</gene>
<name>D0N270_PHYIT</name>
<feature type="region of interest" description="Disordered" evidence="1">
    <location>
        <begin position="27"/>
        <end position="46"/>
    </location>
</feature>
<dbReference type="VEuPathDB" id="FungiDB:PITG_04855"/>
<keyword evidence="3" id="KW-1185">Reference proteome</keyword>
<protein>
    <submittedName>
        <fullName evidence="2">Uncharacterized protein</fullName>
    </submittedName>
</protein>
<feature type="compositionally biased region" description="Basic and acidic residues" evidence="1">
    <location>
        <begin position="28"/>
        <end position="38"/>
    </location>
</feature>
<evidence type="ECO:0000313" key="2">
    <source>
        <dbReference type="EMBL" id="EEY68399.1"/>
    </source>
</evidence>
<dbReference type="InParanoid" id="D0N270"/>
<accession>D0N270</accession>
<evidence type="ECO:0000256" key="1">
    <source>
        <dbReference type="SAM" id="MobiDB-lite"/>
    </source>
</evidence>
<organism evidence="2 3">
    <name type="scientific">Phytophthora infestans (strain T30-4)</name>
    <name type="common">Potato late blight agent</name>
    <dbReference type="NCBI Taxonomy" id="403677"/>
    <lineage>
        <taxon>Eukaryota</taxon>
        <taxon>Sar</taxon>
        <taxon>Stramenopiles</taxon>
        <taxon>Oomycota</taxon>
        <taxon>Peronosporomycetes</taxon>
        <taxon>Peronosporales</taxon>
        <taxon>Peronosporaceae</taxon>
        <taxon>Phytophthora</taxon>
    </lineage>
</organism>
<dbReference type="KEGG" id="pif:PITG_04855"/>
<reference evidence="3" key="1">
    <citation type="journal article" date="2009" name="Nature">
        <title>Genome sequence and analysis of the Irish potato famine pathogen Phytophthora infestans.</title>
        <authorList>
            <consortium name="The Broad Institute Genome Sequencing Platform"/>
            <person name="Haas B.J."/>
            <person name="Kamoun S."/>
            <person name="Zody M.C."/>
            <person name="Jiang R.H."/>
            <person name="Handsaker R.E."/>
            <person name="Cano L.M."/>
            <person name="Grabherr M."/>
            <person name="Kodira C.D."/>
            <person name="Raffaele S."/>
            <person name="Torto-Alalibo T."/>
            <person name="Bozkurt T.O."/>
            <person name="Ah-Fong A.M."/>
            <person name="Alvarado L."/>
            <person name="Anderson V.L."/>
            <person name="Armstrong M.R."/>
            <person name="Avrova A."/>
            <person name="Baxter L."/>
            <person name="Beynon J."/>
            <person name="Boevink P.C."/>
            <person name="Bollmann S.R."/>
            <person name="Bos J.I."/>
            <person name="Bulone V."/>
            <person name="Cai G."/>
            <person name="Cakir C."/>
            <person name="Carrington J.C."/>
            <person name="Chawner M."/>
            <person name="Conti L."/>
            <person name="Costanzo S."/>
            <person name="Ewan R."/>
            <person name="Fahlgren N."/>
            <person name="Fischbach M.A."/>
            <person name="Fugelstad J."/>
            <person name="Gilroy E.M."/>
            <person name="Gnerre S."/>
            <person name="Green P.J."/>
            <person name="Grenville-Briggs L.J."/>
            <person name="Griffith J."/>
            <person name="Grunwald N.J."/>
            <person name="Horn K."/>
            <person name="Horner N.R."/>
            <person name="Hu C.H."/>
            <person name="Huitema E."/>
            <person name="Jeong D.H."/>
            <person name="Jones A.M."/>
            <person name="Jones J.D."/>
            <person name="Jones R.W."/>
            <person name="Karlsson E.K."/>
            <person name="Kunjeti S.G."/>
            <person name="Lamour K."/>
            <person name="Liu Z."/>
            <person name="Ma L."/>
            <person name="Maclean D."/>
            <person name="Chibucos M.C."/>
            <person name="McDonald H."/>
            <person name="McWalters J."/>
            <person name="Meijer H.J."/>
            <person name="Morgan W."/>
            <person name="Morris P.F."/>
            <person name="Munro C.A."/>
            <person name="O'Neill K."/>
            <person name="Ospina-Giraldo M."/>
            <person name="Pinzon A."/>
            <person name="Pritchard L."/>
            <person name="Ramsahoye B."/>
            <person name="Ren Q."/>
            <person name="Restrepo S."/>
            <person name="Roy S."/>
            <person name="Sadanandom A."/>
            <person name="Savidor A."/>
            <person name="Schornack S."/>
            <person name="Schwartz D.C."/>
            <person name="Schumann U.D."/>
            <person name="Schwessinger B."/>
            <person name="Seyer L."/>
            <person name="Sharpe T."/>
            <person name="Silvar C."/>
            <person name="Song J."/>
            <person name="Studholme D.J."/>
            <person name="Sykes S."/>
            <person name="Thines M."/>
            <person name="van de Vondervoort P.J."/>
            <person name="Phuntumart V."/>
            <person name="Wawra S."/>
            <person name="Weide R."/>
            <person name="Win J."/>
            <person name="Young C."/>
            <person name="Zhou S."/>
            <person name="Fry W."/>
            <person name="Meyers B.C."/>
            <person name="van West P."/>
            <person name="Ristaino J."/>
            <person name="Govers F."/>
            <person name="Birch P.R."/>
            <person name="Whisson S.C."/>
            <person name="Judelson H.S."/>
            <person name="Nusbaum C."/>
        </authorList>
    </citation>
    <scope>NUCLEOTIDE SEQUENCE [LARGE SCALE GENOMIC DNA]</scope>
    <source>
        <strain evidence="3">T30-4</strain>
    </source>
</reference>
<dbReference type="EMBL" id="DS028123">
    <property type="protein sequence ID" value="EEY68399.1"/>
    <property type="molecule type" value="Genomic_DNA"/>
</dbReference>
<dbReference type="AlphaFoldDB" id="D0N270"/>
<dbReference type="RefSeq" id="XP_002905558.1">
    <property type="nucleotide sequence ID" value="XM_002905512.1"/>
</dbReference>
<proteinExistence type="predicted"/>